<comment type="caution">
    <text evidence="1">The sequence shown here is derived from an EMBL/GenBank/DDBJ whole genome shotgun (WGS) entry which is preliminary data.</text>
</comment>
<dbReference type="Proteomes" id="UP000518266">
    <property type="component" value="Unassembled WGS sequence"/>
</dbReference>
<proteinExistence type="predicted"/>
<protein>
    <submittedName>
        <fullName evidence="1">Uncharacterized protein</fullName>
    </submittedName>
</protein>
<gene>
    <name evidence="1" type="ORF">F7725_017116</name>
</gene>
<reference evidence="1 2" key="1">
    <citation type="submission" date="2020-03" db="EMBL/GenBank/DDBJ databases">
        <title>Dissostichus mawsoni Genome sequencing and assembly.</title>
        <authorList>
            <person name="Park H."/>
        </authorList>
    </citation>
    <scope>NUCLEOTIDE SEQUENCE [LARGE SCALE GENOMIC DNA]</scope>
    <source>
        <strain evidence="1">DM0001</strain>
        <tissue evidence="1">Muscle</tissue>
    </source>
</reference>
<dbReference type="EMBL" id="JAAKFY010000006">
    <property type="protein sequence ID" value="KAF3856393.1"/>
    <property type="molecule type" value="Genomic_DNA"/>
</dbReference>
<name>A0A7J5Z4H0_DISMA</name>
<keyword evidence="2" id="KW-1185">Reference proteome</keyword>
<evidence type="ECO:0000313" key="1">
    <source>
        <dbReference type="EMBL" id="KAF3856393.1"/>
    </source>
</evidence>
<sequence>MICLRSTSAGKMLGHWTRHHFLSRDDVYALLAVSSPTFFCWSVDVYCMTFIYIAKPSTAFVHCVGSA</sequence>
<evidence type="ECO:0000313" key="2">
    <source>
        <dbReference type="Proteomes" id="UP000518266"/>
    </source>
</evidence>
<organism evidence="1 2">
    <name type="scientific">Dissostichus mawsoni</name>
    <name type="common">Antarctic cod</name>
    <dbReference type="NCBI Taxonomy" id="36200"/>
    <lineage>
        <taxon>Eukaryota</taxon>
        <taxon>Metazoa</taxon>
        <taxon>Chordata</taxon>
        <taxon>Craniata</taxon>
        <taxon>Vertebrata</taxon>
        <taxon>Euteleostomi</taxon>
        <taxon>Actinopterygii</taxon>
        <taxon>Neopterygii</taxon>
        <taxon>Teleostei</taxon>
        <taxon>Neoteleostei</taxon>
        <taxon>Acanthomorphata</taxon>
        <taxon>Eupercaria</taxon>
        <taxon>Perciformes</taxon>
        <taxon>Notothenioidei</taxon>
        <taxon>Nototheniidae</taxon>
        <taxon>Dissostichus</taxon>
    </lineage>
</organism>
<dbReference type="AlphaFoldDB" id="A0A7J5Z4H0"/>
<accession>A0A7J5Z4H0</accession>